<dbReference type="PANTHER" id="PTHR21445">
    <property type="entry name" value="ENDONUCLEASE IV ENDODEOXYRIBONUCLEASE IV"/>
    <property type="match status" value="1"/>
</dbReference>
<keyword evidence="2 7" id="KW-0479">Metal-binding</keyword>
<dbReference type="PROSITE" id="PS51432">
    <property type="entry name" value="AP_NUCLEASE_F2_4"/>
    <property type="match status" value="1"/>
</dbReference>
<evidence type="ECO:0000256" key="6">
    <source>
        <dbReference type="ARBA" id="ARBA00023204"/>
    </source>
</evidence>
<feature type="binding site" evidence="7">
    <location>
        <position position="118"/>
    </location>
    <ligand>
        <name>Zn(2+)</name>
        <dbReference type="ChEBI" id="CHEBI:29105"/>
        <label>1</label>
    </ligand>
</feature>
<comment type="cofactor">
    <cofactor evidence="7">
        <name>Zn(2+)</name>
        <dbReference type="ChEBI" id="CHEBI:29105"/>
    </cofactor>
    <text evidence="7">Binds 3 Zn(2+) ions.</text>
</comment>
<keyword evidence="7" id="KW-0540">Nuclease</keyword>
<evidence type="ECO:0000256" key="2">
    <source>
        <dbReference type="ARBA" id="ARBA00022723"/>
    </source>
</evidence>
<dbReference type="Proteomes" id="UP000598217">
    <property type="component" value="Unassembled WGS sequence"/>
</dbReference>
<feature type="binding site" evidence="7">
    <location>
        <position position="239"/>
    </location>
    <ligand>
        <name>Zn(2+)</name>
        <dbReference type="ChEBI" id="CHEBI:29105"/>
        <label>3</label>
    </ligand>
</feature>
<dbReference type="RefSeq" id="WP_191271235.1">
    <property type="nucleotide sequence ID" value="NZ_BMXJ01000004.1"/>
</dbReference>
<feature type="binding site" evidence="7">
    <location>
        <position position="241"/>
    </location>
    <ligand>
        <name>Zn(2+)</name>
        <dbReference type="ChEBI" id="CHEBI:29105"/>
        <label>3</label>
    </ligand>
</feature>
<evidence type="ECO:0000256" key="4">
    <source>
        <dbReference type="ARBA" id="ARBA00022801"/>
    </source>
</evidence>
<evidence type="ECO:0000256" key="1">
    <source>
        <dbReference type="ARBA" id="ARBA00005340"/>
    </source>
</evidence>
<name>A0ABR9HFE5_9ACTN</name>
<dbReference type="PROSITE" id="PS00731">
    <property type="entry name" value="AP_NUCLEASE_F2_3"/>
    <property type="match status" value="1"/>
</dbReference>
<feature type="binding site" evidence="7">
    <location>
        <position position="226"/>
    </location>
    <ligand>
        <name>Zn(2+)</name>
        <dbReference type="ChEBI" id="CHEBI:29105"/>
        <label>2</label>
    </ligand>
</feature>
<feature type="binding site" evidence="7">
    <location>
        <position position="78"/>
    </location>
    <ligand>
        <name>Zn(2+)</name>
        <dbReference type="ChEBI" id="CHEBI:29105"/>
        <label>1</label>
    </ligand>
</feature>
<dbReference type="InterPro" id="IPR001719">
    <property type="entry name" value="AP_endonuc_2"/>
</dbReference>
<dbReference type="SUPFAM" id="SSF51658">
    <property type="entry name" value="Xylose isomerase-like"/>
    <property type="match status" value="1"/>
</dbReference>
<keyword evidence="5 7" id="KW-0862">Zinc</keyword>
<dbReference type="HAMAP" id="MF_00152">
    <property type="entry name" value="Nfo"/>
    <property type="match status" value="1"/>
</dbReference>
<feature type="binding site" evidence="7">
    <location>
        <position position="155"/>
    </location>
    <ligand>
        <name>Zn(2+)</name>
        <dbReference type="ChEBI" id="CHEBI:29105"/>
        <label>2</label>
    </ligand>
</feature>
<dbReference type="EMBL" id="JADBDY010000001">
    <property type="protein sequence ID" value="MBE1457646.1"/>
    <property type="molecule type" value="Genomic_DNA"/>
</dbReference>
<dbReference type="PANTHER" id="PTHR21445:SF0">
    <property type="entry name" value="APURINIC-APYRIMIDINIC ENDONUCLEASE"/>
    <property type="match status" value="1"/>
</dbReference>
<dbReference type="CDD" id="cd00019">
    <property type="entry name" value="AP2Ec"/>
    <property type="match status" value="1"/>
</dbReference>
<feature type="region of interest" description="Disordered" evidence="8">
    <location>
        <begin position="1"/>
        <end position="20"/>
    </location>
</feature>
<dbReference type="PROSITE" id="PS00729">
    <property type="entry name" value="AP_NUCLEASE_F2_1"/>
    <property type="match status" value="1"/>
</dbReference>
<sequence length="293" mass="31111">MNNTEQQRPRPPAERTPVGAHVPVAGGMATKGLAYAERIGAETVQVFVSNPRGWATNDGDPAQDAMMRERTDLPKFVHSPYLINPGTPNEETAAKSLVSLEHALRRGAQIGALGVVMHTGSAVSGGREAGLERVRTRLLPLLEGLGEDVPPVLLEPMAGQGQVLCATVDDLVPYFEALDWHPNVGVCLDTAHLFAAGHDISTVGGMREALDRFGEVVGADRLKLIHGNDSKAPCGSNKDRHENIGKGHIGAAPFAELFRHPVTAGIPVTLETPGPEGPHAEDVTTLKKLRAEA</sequence>
<dbReference type="GO" id="GO:0008833">
    <property type="term" value="F:deoxyribonuclease IV (phage-T4-induced) activity"/>
    <property type="evidence" value="ECO:0007669"/>
    <property type="project" value="UniProtKB-EC"/>
</dbReference>
<keyword evidence="3 7" id="KW-0227">DNA damage</keyword>
<keyword evidence="4 7" id="KW-0378">Hydrolase</keyword>
<dbReference type="InterPro" id="IPR013022">
    <property type="entry name" value="Xyl_isomerase-like_TIM-brl"/>
</dbReference>
<dbReference type="InterPro" id="IPR018246">
    <property type="entry name" value="AP_endonuc_F2_Zn_BS"/>
</dbReference>
<comment type="function">
    <text evidence="7">Endonuclease IV plays a role in DNA repair. It cleaves phosphodiester bonds at apurinic or apyrimidinic (AP) sites, generating a 3'-hydroxyl group and a 5'-terminal sugar phosphate.</text>
</comment>
<protein>
    <recommendedName>
        <fullName evidence="7">Probable endonuclease 4</fullName>
        <ecNumber evidence="7">3.1.21.2</ecNumber>
    </recommendedName>
    <alternativeName>
        <fullName evidence="7">Endodeoxyribonuclease IV</fullName>
    </alternativeName>
    <alternativeName>
        <fullName evidence="7">Endonuclease IV</fullName>
    </alternativeName>
</protein>
<evidence type="ECO:0000313" key="11">
    <source>
        <dbReference type="Proteomes" id="UP000598217"/>
    </source>
</evidence>
<comment type="catalytic activity">
    <reaction evidence="7">
        <text>Endonucleolytic cleavage to 5'-phosphooligonucleotide end-products.</text>
        <dbReference type="EC" id="3.1.21.2"/>
    </reaction>
</comment>
<feature type="binding site" evidence="7">
    <location>
        <position position="189"/>
    </location>
    <ligand>
        <name>Zn(2+)</name>
        <dbReference type="ChEBI" id="CHEBI:29105"/>
        <label>2</label>
    </ligand>
</feature>
<dbReference type="EC" id="3.1.21.2" evidence="7"/>
<evidence type="ECO:0000313" key="10">
    <source>
        <dbReference type="EMBL" id="MBE1457646.1"/>
    </source>
</evidence>
<feature type="binding site" evidence="7">
    <location>
        <position position="192"/>
    </location>
    <ligand>
        <name>Zn(2+)</name>
        <dbReference type="ChEBI" id="CHEBI:29105"/>
        <label>3</label>
    </ligand>
</feature>
<accession>A0ABR9HFE5</accession>
<dbReference type="NCBIfam" id="TIGR00587">
    <property type="entry name" value="nfo"/>
    <property type="match status" value="1"/>
</dbReference>
<dbReference type="InterPro" id="IPR036237">
    <property type="entry name" value="Xyl_isomerase-like_sf"/>
</dbReference>
<keyword evidence="11" id="KW-1185">Reference proteome</keyword>
<comment type="similarity">
    <text evidence="1 7">Belongs to the AP endonuclease 2 family.</text>
</comment>
<keyword evidence="6 7" id="KW-0234">DNA repair</keyword>
<dbReference type="SMART" id="SM00518">
    <property type="entry name" value="AP2Ec"/>
    <property type="match status" value="1"/>
</dbReference>
<dbReference type="Gene3D" id="3.20.20.150">
    <property type="entry name" value="Divalent-metal-dependent TIM barrel enzymes"/>
    <property type="match status" value="1"/>
</dbReference>
<keyword evidence="7" id="KW-0255">Endonuclease</keyword>
<proteinExistence type="inferred from homology"/>
<organism evidence="10 11">
    <name type="scientific">Nocardiopsis terrae</name>
    <dbReference type="NCBI Taxonomy" id="372655"/>
    <lineage>
        <taxon>Bacteria</taxon>
        <taxon>Bacillati</taxon>
        <taxon>Actinomycetota</taxon>
        <taxon>Actinomycetes</taxon>
        <taxon>Streptosporangiales</taxon>
        <taxon>Nocardiopsidaceae</taxon>
        <taxon>Nocardiopsis</taxon>
    </lineage>
</organism>
<reference evidence="10 11" key="1">
    <citation type="submission" date="2020-10" db="EMBL/GenBank/DDBJ databases">
        <title>Sequencing the genomes of 1000 actinobacteria strains.</title>
        <authorList>
            <person name="Klenk H.-P."/>
        </authorList>
    </citation>
    <scope>NUCLEOTIDE SEQUENCE [LARGE SCALE GENOMIC DNA]</scope>
    <source>
        <strain evidence="10 11">DSM 45157</strain>
    </source>
</reference>
<evidence type="ECO:0000259" key="9">
    <source>
        <dbReference type="Pfam" id="PF01261"/>
    </source>
</evidence>
<evidence type="ECO:0000256" key="5">
    <source>
        <dbReference type="ARBA" id="ARBA00022833"/>
    </source>
</evidence>
<dbReference type="Pfam" id="PF01261">
    <property type="entry name" value="AP_endonuc_2"/>
    <property type="match status" value="1"/>
</dbReference>
<feature type="binding site" evidence="7">
    <location>
        <position position="271"/>
    </location>
    <ligand>
        <name>Zn(2+)</name>
        <dbReference type="ChEBI" id="CHEBI:29105"/>
        <label>2</label>
    </ligand>
</feature>
<comment type="caution">
    <text evidence="10">The sequence shown here is derived from an EMBL/GenBank/DDBJ whole genome shotgun (WGS) entry which is preliminary data.</text>
</comment>
<feature type="binding site" evidence="7">
    <location>
        <position position="155"/>
    </location>
    <ligand>
        <name>Zn(2+)</name>
        <dbReference type="ChEBI" id="CHEBI:29105"/>
        <label>1</label>
    </ligand>
</feature>
<evidence type="ECO:0000256" key="3">
    <source>
        <dbReference type="ARBA" id="ARBA00022763"/>
    </source>
</evidence>
<feature type="domain" description="Xylose isomerase-like TIM barrel" evidence="9">
    <location>
        <begin position="33"/>
        <end position="288"/>
    </location>
</feature>
<evidence type="ECO:0000256" key="8">
    <source>
        <dbReference type="SAM" id="MobiDB-lite"/>
    </source>
</evidence>
<evidence type="ECO:0000256" key="7">
    <source>
        <dbReference type="HAMAP-Rule" id="MF_00152"/>
    </source>
</evidence>
<gene>
    <name evidence="7" type="primary">nfo</name>
    <name evidence="10" type="ORF">H4W79_001860</name>
</gene>